<geneLocation type="plasmid" evidence="1 2">
    <name>unnamed5</name>
</geneLocation>
<dbReference type="EMBL" id="CP022195">
    <property type="protein sequence ID" value="AWI86885.1"/>
    <property type="molecule type" value="Genomic_DNA"/>
</dbReference>
<evidence type="ECO:0000313" key="1">
    <source>
        <dbReference type="EMBL" id="AWI86885.1"/>
    </source>
</evidence>
<sequence>MQERLTGLARERQTLVDRRGQLAAIFEATGRTEAAGIPRSRRRRNTSSSRRCARSRCASRSCFRSATPRMKLLAARIAKLEAEIEAGIEAGPTGGGATPEGQGGAQASLLDIQLVDIDTQIRAIDAQVSETELRLADVTASIASTPRQHGNVVDARARLRQHQAPI</sequence>
<proteinExistence type="predicted"/>
<dbReference type="AlphaFoldDB" id="A0A2U8HQ18"/>
<protein>
    <submittedName>
        <fullName evidence="1">Uncharacterized protein</fullName>
    </submittedName>
</protein>
<reference evidence="1 2" key="1">
    <citation type="submission" date="2017-06" db="EMBL/GenBank/DDBJ databases">
        <title>Yangia sp. YSBP01 complete genome sequence.</title>
        <authorList>
            <person name="Woo J.-H."/>
            <person name="Kim H.-S."/>
        </authorList>
    </citation>
    <scope>NUCLEOTIDE SEQUENCE [LARGE SCALE GENOMIC DNA]</scope>
    <source>
        <strain evidence="1 2">YSBP01</strain>
        <plasmid evidence="1 2">unnamed5</plasmid>
    </source>
</reference>
<accession>A0A2U8HQ18</accession>
<dbReference type="KEGG" id="ypac:CEW88_24315"/>
<gene>
    <name evidence="1" type="ORF">CEW88_24315</name>
</gene>
<keyword evidence="1" id="KW-0614">Plasmid</keyword>
<organism evidence="1 2">
    <name type="scientific">Alloyangia pacifica</name>
    <dbReference type="NCBI Taxonomy" id="311180"/>
    <lineage>
        <taxon>Bacteria</taxon>
        <taxon>Pseudomonadati</taxon>
        <taxon>Pseudomonadota</taxon>
        <taxon>Alphaproteobacteria</taxon>
        <taxon>Rhodobacterales</taxon>
        <taxon>Roseobacteraceae</taxon>
        <taxon>Alloyangia</taxon>
    </lineage>
</organism>
<dbReference type="Proteomes" id="UP000244915">
    <property type="component" value="Plasmid unnamed5"/>
</dbReference>
<name>A0A2U8HQ18_9RHOB</name>
<evidence type="ECO:0000313" key="2">
    <source>
        <dbReference type="Proteomes" id="UP000244915"/>
    </source>
</evidence>